<dbReference type="AlphaFoldDB" id="A0A7X6H026"/>
<reference evidence="3 4" key="1">
    <citation type="submission" date="2020-04" db="EMBL/GenBank/DDBJ databases">
        <authorList>
            <person name="Yoon J."/>
        </authorList>
    </citation>
    <scope>NUCLEOTIDE SEQUENCE [LARGE SCALE GENOMIC DNA]</scope>
    <source>
        <strain evidence="3 4">KMU-115</strain>
    </source>
</reference>
<dbReference type="RefSeq" id="WP_168623931.1">
    <property type="nucleotide sequence ID" value="NZ_JAAZQQ010000004.1"/>
</dbReference>
<organism evidence="3 4">
    <name type="scientific">Roseicyclus persicicus</name>
    <dbReference type="NCBI Taxonomy" id="2650661"/>
    <lineage>
        <taxon>Bacteria</taxon>
        <taxon>Pseudomonadati</taxon>
        <taxon>Pseudomonadota</taxon>
        <taxon>Alphaproteobacteria</taxon>
        <taxon>Rhodobacterales</taxon>
        <taxon>Roseobacteraceae</taxon>
        <taxon>Roseicyclus</taxon>
    </lineage>
</organism>
<feature type="region of interest" description="Disordered" evidence="1">
    <location>
        <begin position="51"/>
        <end position="89"/>
    </location>
</feature>
<evidence type="ECO:0000256" key="1">
    <source>
        <dbReference type="SAM" id="MobiDB-lite"/>
    </source>
</evidence>
<dbReference type="PROSITE" id="PS51257">
    <property type="entry name" value="PROKAR_LIPOPROTEIN"/>
    <property type="match status" value="1"/>
</dbReference>
<keyword evidence="4" id="KW-1185">Reference proteome</keyword>
<feature type="signal peptide" evidence="2">
    <location>
        <begin position="1"/>
        <end position="18"/>
    </location>
</feature>
<proteinExistence type="predicted"/>
<evidence type="ECO:0000313" key="4">
    <source>
        <dbReference type="Proteomes" id="UP000526408"/>
    </source>
</evidence>
<gene>
    <name evidence="3" type="ORF">HCU73_13220</name>
</gene>
<comment type="caution">
    <text evidence="3">The sequence shown here is derived from an EMBL/GenBank/DDBJ whole genome shotgun (WGS) entry which is preliminary data.</text>
</comment>
<accession>A0A7X6H026</accession>
<dbReference type="InterPro" id="IPR021395">
    <property type="entry name" value="DUF3035"/>
</dbReference>
<dbReference type="Proteomes" id="UP000526408">
    <property type="component" value="Unassembled WGS sequence"/>
</dbReference>
<evidence type="ECO:0000256" key="2">
    <source>
        <dbReference type="SAM" id="SignalP"/>
    </source>
</evidence>
<dbReference type="Pfam" id="PF11233">
    <property type="entry name" value="DUF3035"/>
    <property type="match status" value="1"/>
</dbReference>
<evidence type="ECO:0000313" key="3">
    <source>
        <dbReference type="EMBL" id="NKX45549.1"/>
    </source>
</evidence>
<protein>
    <submittedName>
        <fullName evidence="3">DUF3035 domain-containing protein</fullName>
    </submittedName>
</protein>
<sequence>MPRLFTTLTLAAATVALAACGSGDPRLMNLRNTESGPDEFSVLPTEPIAIPADLRTLPPPTPGGTNRTDPDPEGDAIRALGGNPERATSQAGDIVGYASRFGTSPDIRGVLAAEDLEYRRDNNGRLLERLFGNNVYFRAYRSMWLDRYAELERLRRAGVRTPAAPPEGIVLE</sequence>
<name>A0A7X6H026_9RHOB</name>
<feature type="chain" id="PRO_5031507706" evidence="2">
    <location>
        <begin position="19"/>
        <end position="172"/>
    </location>
</feature>
<dbReference type="EMBL" id="JAAZQQ010000004">
    <property type="protein sequence ID" value="NKX45549.1"/>
    <property type="molecule type" value="Genomic_DNA"/>
</dbReference>
<keyword evidence="2" id="KW-0732">Signal</keyword>